<dbReference type="Proteomes" id="UP001054945">
    <property type="component" value="Unassembled WGS sequence"/>
</dbReference>
<dbReference type="Pfam" id="PF13771">
    <property type="entry name" value="zf-HC5HC2H"/>
    <property type="match status" value="1"/>
</dbReference>
<dbReference type="EMBL" id="BPLR01005440">
    <property type="protein sequence ID" value="GIY02387.1"/>
    <property type="molecule type" value="Genomic_DNA"/>
</dbReference>
<dbReference type="GO" id="GO:0008270">
    <property type="term" value="F:zinc ion binding"/>
    <property type="evidence" value="ECO:0007669"/>
    <property type="project" value="UniProtKB-KW"/>
</dbReference>
<protein>
    <recommendedName>
        <fullName evidence="6">PHD-type domain-containing protein</fullName>
    </recommendedName>
</protein>
<dbReference type="PROSITE" id="PS51805">
    <property type="entry name" value="EPHD"/>
    <property type="match status" value="1"/>
</dbReference>
<dbReference type="InterPro" id="IPR034732">
    <property type="entry name" value="EPHD"/>
</dbReference>
<gene>
    <name evidence="7" type="primary">KMT2A</name>
    <name evidence="7" type="ORF">CEXT_389481</name>
</gene>
<keyword evidence="3" id="KW-0862">Zinc</keyword>
<keyword evidence="5" id="KW-0804">Transcription</keyword>
<keyword evidence="1" id="KW-0479">Metal-binding</keyword>
<keyword evidence="4" id="KW-0805">Transcription regulation</keyword>
<evidence type="ECO:0000256" key="5">
    <source>
        <dbReference type="ARBA" id="ARBA00023163"/>
    </source>
</evidence>
<dbReference type="GO" id="GO:0035097">
    <property type="term" value="C:histone methyltransferase complex"/>
    <property type="evidence" value="ECO:0007669"/>
    <property type="project" value="TreeGrafter"/>
</dbReference>
<dbReference type="PANTHER" id="PTHR45838">
    <property type="entry name" value="HISTONE-LYSINE-N-METHYLTRANSFERASE 2 KMT2 FAMILY MEMBER"/>
    <property type="match status" value="1"/>
</dbReference>
<evidence type="ECO:0000313" key="8">
    <source>
        <dbReference type="Proteomes" id="UP001054945"/>
    </source>
</evidence>
<dbReference type="InterPro" id="IPR001965">
    <property type="entry name" value="Znf_PHD"/>
</dbReference>
<evidence type="ECO:0000313" key="7">
    <source>
        <dbReference type="EMBL" id="GIY02387.1"/>
    </source>
</evidence>
<accession>A0AAV4Q2H1</accession>
<evidence type="ECO:0000256" key="1">
    <source>
        <dbReference type="ARBA" id="ARBA00022723"/>
    </source>
</evidence>
<sequence length="277" mass="31108">MVDDKIAITATVSCLVDIVDANSSVISKSTEILETSFRTVQLVSNNNNNFIIFQDEKNVGSMEANNILPSSVNDSVNKINKGIDKFPGLDLLVVKSNLEKGKYKTIQTEKIFPWFQIPTAKVFQNVGAFYIVVKMIGFTWCALWSAEVFHQVDGSLRNVYPAISGKLMHCEFCNQLGATVGCCVRGCPANYHFYCARKDEAILQADKKVFCALHKEDMDDMIVTERDFPVREKAFVSQASISPKWVKRDWKAPMDKDILQVVIGSLTVKIRSSYKII</sequence>
<evidence type="ECO:0000259" key="6">
    <source>
        <dbReference type="PROSITE" id="PS51805"/>
    </source>
</evidence>
<dbReference type="GO" id="GO:0045893">
    <property type="term" value="P:positive regulation of DNA-templated transcription"/>
    <property type="evidence" value="ECO:0007669"/>
    <property type="project" value="TreeGrafter"/>
</dbReference>
<dbReference type="InterPro" id="IPR013083">
    <property type="entry name" value="Znf_RING/FYVE/PHD"/>
</dbReference>
<keyword evidence="8" id="KW-1185">Reference proteome</keyword>
<evidence type="ECO:0000256" key="3">
    <source>
        <dbReference type="ARBA" id="ARBA00022833"/>
    </source>
</evidence>
<reference evidence="7 8" key="1">
    <citation type="submission" date="2021-06" db="EMBL/GenBank/DDBJ databases">
        <title>Caerostris extrusa draft genome.</title>
        <authorList>
            <person name="Kono N."/>
            <person name="Arakawa K."/>
        </authorList>
    </citation>
    <scope>NUCLEOTIDE SEQUENCE [LARGE SCALE GENOMIC DNA]</scope>
</reference>
<feature type="domain" description="PHD-type" evidence="6">
    <location>
        <begin position="116"/>
        <end position="215"/>
    </location>
</feature>
<dbReference type="GO" id="GO:0042800">
    <property type="term" value="F:histone H3K4 methyltransferase activity"/>
    <property type="evidence" value="ECO:0007669"/>
    <property type="project" value="TreeGrafter"/>
</dbReference>
<keyword evidence="2" id="KW-0863">Zinc-finger</keyword>
<proteinExistence type="predicted"/>
<dbReference type="SMART" id="SM00249">
    <property type="entry name" value="PHD"/>
    <property type="match status" value="1"/>
</dbReference>
<dbReference type="PANTHER" id="PTHR45838:SF4">
    <property type="entry name" value="HISTONE-LYSINE N-METHYLTRANSFERASE TRITHORAX"/>
    <property type="match status" value="1"/>
</dbReference>
<dbReference type="Gene3D" id="3.30.40.10">
    <property type="entry name" value="Zinc/RING finger domain, C3HC4 (zinc finger)"/>
    <property type="match status" value="1"/>
</dbReference>
<evidence type="ECO:0000256" key="2">
    <source>
        <dbReference type="ARBA" id="ARBA00022771"/>
    </source>
</evidence>
<name>A0AAV4Q2H1_CAEEX</name>
<comment type="caution">
    <text evidence="7">The sequence shown here is derived from an EMBL/GenBank/DDBJ whole genome shotgun (WGS) entry which is preliminary data.</text>
</comment>
<dbReference type="AlphaFoldDB" id="A0AAV4Q2H1"/>
<evidence type="ECO:0000256" key="4">
    <source>
        <dbReference type="ARBA" id="ARBA00023015"/>
    </source>
</evidence>
<organism evidence="7 8">
    <name type="scientific">Caerostris extrusa</name>
    <name type="common">Bark spider</name>
    <name type="synonym">Caerostris bankana</name>
    <dbReference type="NCBI Taxonomy" id="172846"/>
    <lineage>
        <taxon>Eukaryota</taxon>
        <taxon>Metazoa</taxon>
        <taxon>Ecdysozoa</taxon>
        <taxon>Arthropoda</taxon>
        <taxon>Chelicerata</taxon>
        <taxon>Arachnida</taxon>
        <taxon>Araneae</taxon>
        <taxon>Araneomorphae</taxon>
        <taxon>Entelegynae</taxon>
        <taxon>Araneoidea</taxon>
        <taxon>Araneidae</taxon>
        <taxon>Caerostris</taxon>
    </lineage>
</organism>